<evidence type="ECO:0000313" key="4">
    <source>
        <dbReference type="Proteomes" id="UP001183643"/>
    </source>
</evidence>
<keyword evidence="2" id="KW-0732">Signal</keyword>
<evidence type="ECO:0000313" key="3">
    <source>
        <dbReference type="EMBL" id="MDR7280828.1"/>
    </source>
</evidence>
<dbReference type="Proteomes" id="UP001183643">
    <property type="component" value="Unassembled WGS sequence"/>
</dbReference>
<name>A0AAE4CE66_9ACTN</name>
<evidence type="ECO:0000256" key="1">
    <source>
        <dbReference type="SAM" id="MobiDB-lite"/>
    </source>
</evidence>
<organism evidence="3 4">
    <name type="scientific">Catenuloplanes atrovinosus</name>
    <dbReference type="NCBI Taxonomy" id="137266"/>
    <lineage>
        <taxon>Bacteria</taxon>
        <taxon>Bacillati</taxon>
        <taxon>Actinomycetota</taxon>
        <taxon>Actinomycetes</taxon>
        <taxon>Micromonosporales</taxon>
        <taxon>Micromonosporaceae</taxon>
        <taxon>Catenuloplanes</taxon>
    </lineage>
</organism>
<feature type="region of interest" description="Disordered" evidence="1">
    <location>
        <begin position="22"/>
        <end position="72"/>
    </location>
</feature>
<gene>
    <name evidence="3" type="ORF">J2S41_007606</name>
</gene>
<sequence length="208" mass="20825">MIKKIGVLALALALTACTNGGEEEARAPQPAPSTISAPAAASAAAPAPSATGAAPPATSEAPPAAPGETGTGDWQSALAAALACPAAAMPVEQGAVANRDVTGDGVADVLVAASCTASTSSWPSVVHAYDGAPPAGGWRRLGVLLTYQDGEDDRGLRVKKLLLENGTVVVTSRAFTEKDDNASGGSLTVTDRFTWTGRGFERGERTIA</sequence>
<proteinExistence type="predicted"/>
<feature type="compositionally biased region" description="Low complexity" evidence="1">
    <location>
        <begin position="32"/>
        <end position="72"/>
    </location>
</feature>
<dbReference type="AlphaFoldDB" id="A0AAE4CE66"/>
<feature type="chain" id="PRO_5042101703" description="Lipoprotein" evidence="2">
    <location>
        <begin position="21"/>
        <end position="208"/>
    </location>
</feature>
<dbReference type="EMBL" id="JAVDYB010000001">
    <property type="protein sequence ID" value="MDR7280828.1"/>
    <property type="molecule type" value="Genomic_DNA"/>
</dbReference>
<evidence type="ECO:0008006" key="5">
    <source>
        <dbReference type="Google" id="ProtNLM"/>
    </source>
</evidence>
<reference evidence="3" key="1">
    <citation type="submission" date="2023-07" db="EMBL/GenBank/DDBJ databases">
        <title>Sequencing the genomes of 1000 actinobacteria strains.</title>
        <authorList>
            <person name="Klenk H.-P."/>
        </authorList>
    </citation>
    <scope>NUCLEOTIDE SEQUENCE</scope>
    <source>
        <strain evidence="3">DSM 44707</strain>
    </source>
</reference>
<feature type="signal peptide" evidence="2">
    <location>
        <begin position="1"/>
        <end position="20"/>
    </location>
</feature>
<comment type="caution">
    <text evidence="3">The sequence shown here is derived from an EMBL/GenBank/DDBJ whole genome shotgun (WGS) entry which is preliminary data.</text>
</comment>
<evidence type="ECO:0000256" key="2">
    <source>
        <dbReference type="SAM" id="SignalP"/>
    </source>
</evidence>
<keyword evidence="4" id="KW-1185">Reference proteome</keyword>
<protein>
    <recommendedName>
        <fullName evidence="5">Lipoprotein</fullName>
    </recommendedName>
</protein>
<accession>A0AAE4CE66</accession>
<dbReference type="PROSITE" id="PS51257">
    <property type="entry name" value="PROKAR_LIPOPROTEIN"/>
    <property type="match status" value="1"/>
</dbReference>
<dbReference type="RefSeq" id="WP_310375598.1">
    <property type="nucleotide sequence ID" value="NZ_JAVDYB010000001.1"/>
</dbReference>